<evidence type="ECO:0000259" key="2">
    <source>
        <dbReference type="Pfam" id="PF14317"/>
    </source>
</evidence>
<dbReference type="AlphaFoldDB" id="A0A318XM51"/>
<comment type="caution">
    <text evidence="3">The sequence shown here is derived from an EMBL/GenBank/DDBJ whole genome shotgun (WGS) entry which is preliminary data.</text>
</comment>
<dbReference type="Pfam" id="PF14317">
    <property type="entry name" value="YcxB"/>
    <property type="match status" value="1"/>
</dbReference>
<evidence type="ECO:0000313" key="4">
    <source>
        <dbReference type="Proteomes" id="UP000248132"/>
    </source>
</evidence>
<dbReference type="RefSeq" id="WP_165835543.1">
    <property type="nucleotide sequence ID" value="NZ_QKMR01000010.1"/>
</dbReference>
<reference evidence="3 4" key="1">
    <citation type="submission" date="2018-06" db="EMBL/GenBank/DDBJ databases">
        <title>Genomic Encyclopedia of Type Strains, Phase I: the one thousand microbial genomes (KMG-I) project.</title>
        <authorList>
            <person name="Kyrpides N."/>
        </authorList>
    </citation>
    <scope>NUCLEOTIDE SEQUENCE [LARGE SCALE GENOMIC DNA]</scope>
    <source>
        <strain evidence="3 4">DSM 19573</strain>
    </source>
</reference>
<proteinExistence type="predicted"/>
<evidence type="ECO:0000313" key="3">
    <source>
        <dbReference type="EMBL" id="PYG87563.1"/>
    </source>
</evidence>
<keyword evidence="1" id="KW-0812">Transmembrane</keyword>
<sequence>MSDTQIKVKVLCNDEDVKKAVYYIINYVKKSWNIFPVAIIIIIGNIIYGINNGFNNYFLILLTVCLLLTVLLYTILYKRPVSSYLDYYRKRKENTYIFSDEGIQLVNQSDTKIFEWNKFMGFYETPQTFVLSDFKMIYYIFPKRCFNNFSEVEQIEKLFSSKIKKLNKM</sequence>
<dbReference type="EMBL" id="QKMR01000010">
    <property type="protein sequence ID" value="PYG87563.1"/>
    <property type="molecule type" value="Genomic_DNA"/>
</dbReference>
<protein>
    <submittedName>
        <fullName evidence="3">YcxB-like protein</fullName>
    </submittedName>
</protein>
<dbReference type="Proteomes" id="UP000248132">
    <property type="component" value="Unassembled WGS sequence"/>
</dbReference>
<feature type="domain" description="YcxB-like C-terminal" evidence="2">
    <location>
        <begin position="98"/>
        <end position="158"/>
    </location>
</feature>
<feature type="transmembrane region" description="Helical" evidence="1">
    <location>
        <begin position="57"/>
        <end position="76"/>
    </location>
</feature>
<keyword evidence="1" id="KW-0472">Membrane</keyword>
<organism evidence="3 4">
    <name type="scientific">Ruminiclostridium sufflavum DSM 19573</name>
    <dbReference type="NCBI Taxonomy" id="1121337"/>
    <lineage>
        <taxon>Bacteria</taxon>
        <taxon>Bacillati</taxon>
        <taxon>Bacillota</taxon>
        <taxon>Clostridia</taxon>
        <taxon>Eubacteriales</taxon>
        <taxon>Oscillospiraceae</taxon>
        <taxon>Ruminiclostridium</taxon>
    </lineage>
</organism>
<evidence type="ECO:0000256" key="1">
    <source>
        <dbReference type="SAM" id="Phobius"/>
    </source>
</evidence>
<dbReference type="InterPro" id="IPR025588">
    <property type="entry name" value="YcxB-like_C"/>
</dbReference>
<name>A0A318XM51_9FIRM</name>
<accession>A0A318XM51</accession>
<gene>
    <name evidence="3" type="ORF">LY28_01931</name>
</gene>
<keyword evidence="1" id="KW-1133">Transmembrane helix</keyword>
<feature type="transmembrane region" description="Helical" evidence="1">
    <location>
        <begin position="32"/>
        <end position="51"/>
    </location>
</feature>
<keyword evidence="4" id="KW-1185">Reference proteome</keyword>